<proteinExistence type="predicted"/>
<accession>A0A0A9FXZ3</accession>
<organism evidence="1">
    <name type="scientific">Arundo donax</name>
    <name type="common">Giant reed</name>
    <name type="synonym">Donax arundinaceus</name>
    <dbReference type="NCBI Taxonomy" id="35708"/>
    <lineage>
        <taxon>Eukaryota</taxon>
        <taxon>Viridiplantae</taxon>
        <taxon>Streptophyta</taxon>
        <taxon>Embryophyta</taxon>
        <taxon>Tracheophyta</taxon>
        <taxon>Spermatophyta</taxon>
        <taxon>Magnoliopsida</taxon>
        <taxon>Liliopsida</taxon>
        <taxon>Poales</taxon>
        <taxon>Poaceae</taxon>
        <taxon>PACMAD clade</taxon>
        <taxon>Arundinoideae</taxon>
        <taxon>Arundineae</taxon>
        <taxon>Arundo</taxon>
    </lineage>
</organism>
<dbReference type="EMBL" id="GBRH01182725">
    <property type="protein sequence ID" value="JAE15171.1"/>
    <property type="molecule type" value="Transcribed_RNA"/>
</dbReference>
<reference evidence="1" key="1">
    <citation type="submission" date="2014-09" db="EMBL/GenBank/DDBJ databases">
        <authorList>
            <person name="Magalhaes I.L.F."/>
            <person name="Oliveira U."/>
            <person name="Santos F.R."/>
            <person name="Vidigal T.H.D.A."/>
            <person name="Brescovit A.D."/>
            <person name="Santos A.J."/>
        </authorList>
    </citation>
    <scope>NUCLEOTIDE SEQUENCE</scope>
    <source>
        <tissue evidence="1">Shoot tissue taken approximately 20 cm above the soil surface</tissue>
    </source>
</reference>
<reference evidence="1" key="2">
    <citation type="journal article" date="2015" name="Data Brief">
        <title>Shoot transcriptome of the giant reed, Arundo donax.</title>
        <authorList>
            <person name="Barrero R.A."/>
            <person name="Guerrero F.D."/>
            <person name="Moolhuijzen P."/>
            <person name="Goolsby J.A."/>
            <person name="Tidwell J."/>
            <person name="Bellgard S.E."/>
            <person name="Bellgard M.I."/>
        </authorList>
    </citation>
    <scope>NUCLEOTIDE SEQUENCE</scope>
    <source>
        <tissue evidence="1">Shoot tissue taken approximately 20 cm above the soil surface</tissue>
    </source>
</reference>
<protein>
    <submittedName>
        <fullName evidence="1">GUN22</fullName>
    </submittedName>
</protein>
<name>A0A0A9FXZ3_ARUDO</name>
<evidence type="ECO:0000313" key="1">
    <source>
        <dbReference type="EMBL" id="JAE15171.1"/>
    </source>
</evidence>
<sequence length="18" mass="1976">MVMVKAMGRPNLTWSPAS</sequence>
<dbReference type="AlphaFoldDB" id="A0A0A9FXZ3"/>